<evidence type="ECO:0000256" key="1">
    <source>
        <dbReference type="SAM" id="MobiDB-lite"/>
    </source>
</evidence>
<feature type="region of interest" description="Disordered" evidence="1">
    <location>
        <begin position="76"/>
        <end position="115"/>
    </location>
</feature>
<sequence>MPSISRIHKYEHYVYRAHFQGQRKEFDFHESEFAGVGAWPTDDDDDDDGGGSGGEVNRHYDDGYLSSAAAAATGACSKHVHHHHHHHHHNVNDADAHATCPVHGSSRHLEGASEDVDTRAHHACALHGAAATSSHAHAPYVGYELPPRQQQQQPPRSAHARLTVSLSDIEELAESSGVDGDDVGGRLARRQPRRIPTPDYSSCSSVERLYRRARDNVFSRSDALHRHNATCRHHRRHQSAGSMADLPESVDDAGFAHASLHSWSAPDVTLRGSSSSPQDRHARGRYDRGVVAGDDIHAPSGGFGERVVNMKGLYGVPRACAADQGRQNLRYNPLFEEAGPQQSYVYGVRSQPAYVAPLPAVAENTSQYNIQVYTINSNVYSVGAAGNKTNDGSATAPVNAGAVAVEIVPKHAQYGAGLLRKLSGEERRKRICYLGLAFAALVACLSVGIWMAVYFDRHSSS</sequence>
<dbReference type="RefSeq" id="XP_014679120.1">
    <property type="nucleotide sequence ID" value="XM_014823634.1"/>
</dbReference>
<reference evidence="4" key="1">
    <citation type="submission" date="2025-08" db="UniProtKB">
        <authorList>
            <consortium name="RefSeq"/>
        </authorList>
    </citation>
    <scope>IDENTIFICATION</scope>
</reference>
<evidence type="ECO:0000313" key="4">
    <source>
        <dbReference type="RefSeq" id="XP_014679120.1"/>
    </source>
</evidence>
<feature type="compositionally biased region" description="Basic residues" evidence="1">
    <location>
        <begin position="78"/>
        <end position="89"/>
    </location>
</feature>
<feature type="transmembrane region" description="Helical" evidence="2">
    <location>
        <begin position="431"/>
        <end position="455"/>
    </location>
</feature>
<evidence type="ECO:0000313" key="3">
    <source>
        <dbReference type="Proteomes" id="UP000695022"/>
    </source>
</evidence>
<name>A0ABM1F3U9_PRICU</name>
<accession>A0ABM1F3U9</accession>
<keyword evidence="2" id="KW-1133">Transmembrane helix</keyword>
<feature type="region of interest" description="Disordered" evidence="1">
    <location>
        <begin position="173"/>
        <end position="202"/>
    </location>
</feature>
<organism evidence="3 4">
    <name type="scientific">Priapulus caudatus</name>
    <name type="common">Priapulid worm</name>
    <dbReference type="NCBI Taxonomy" id="37621"/>
    <lineage>
        <taxon>Eukaryota</taxon>
        <taxon>Metazoa</taxon>
        <taxon>Ecdysozoa</taxon>
        <taxon>Scalidophora</taxon>
        <taxon>Priapulida</taxon>
        <taxon>Priapulimorpha</taxon>
        <taxon>Priapulimorphida</taxon>
        <taxon>Priapulidae</taxon>
        <taxon>Priapulus</taxon>
    </lineage>
</organism>
<keyword evidence="2" id="KW-0812">Transmembrane</keyword>
<evidence type="ECO:0000256" key="2">
    <source>
        <dbReference type="SAM" id="Phobius"/>
    </source>
</evidence>
<keyword evidence="3" id="KW-1185">Reference proteome</keyword>
<dbReference type="Proteomes" id="UP000695022">
    <property type="component" value="Unplaced"/>
</dbReference>
<feature type="region of interest" description="Disordered" evidence="1">
    <location>
        <begin position="37"/>
        <end position="60"/>
    </location>
</feature>
<dbReference type="GeneID" id="106818969"/>
<keyword evidence="2" id="KW-0472">Membrane</keyword>
<protein>
    <submittedName>
        <fullName evidence="4">Uncharacterized protein LOC106818969</fullName>
    </submittedName>
</protein>
<gene>
    <name evidence="4" type="primary">LOC106818969</name>
</gene>
<proteinExistence type="predicted"/>